<dbReference type="GO" id="GO:0019684">
    <property type="term" value="P:photosynthesis, light reaction"/>
    <property type="evidence" value="ECO:0007669"/>
    <property type="project" value="InterPro"/>
</dbReference>
<evidence type="ECO:0000259" key="1">
    <source>
        <dbReference type="Pfam" id="PF05239"/>
    </source>
</evidence>
<dbReference type="GO" id="GO:0030077">
    <property type="term" value="C:plasma membrane light-harvesting complex"/>
    <property type="evidence" value="ECO:0007669"/>
    <property type="project" value="InterPro"/>
</dbReference>
<sequence length="181" mass="20871">MSTTLNHNPNKNLELLDNLEGYKVHHDDTDPRGYKVVLPSGETIGEVEGLLADINAKLVRYVEVEIDDDVIKRHTFDRYDAADKHALVPVGLIQINEANNTVTMHGLTLDQIIDYPRFPRQRGYTTRYEVDTNDYLAGFHDYGSSYDRDRYSTDHHRDADSLDDAFYDSNFYRNPSSNDRL</sequence>
<dbReference type="InterPro" id="IPR027275">
    <property type="entry name" value="PRC-brl_dom"/>
</dbReference>
<feature type="domain" description="PRC-barrel" evidence="1">
    <location>
        <begin position="27"/>
        <end position="95"/>
    </location>
</feature>
<dbReference type="InterPro" id="IPR014747">
    <property type="entry name" value="Bac_photo_RC_H_C"/>
</dbReference>
<evidence type="ECO:0000313" key="2">
    <source>
        <dbReference type="EMBL" id="MBB4077660.1"/>
    </source>
</evidence>
<organism evidence="2 3">
    <name type="scientific">Neolewinella aquimaris</name>
    <dbReference type="NCBI Taxonomy" id="1835722"/>
    <lineage>
        <taxon>Bacteria</taxon>
        <taxon>Pseudomonadati</taxon>
        <taxon>Bacteroidota</taxon>
        <taxon>Saprospiria</taxon>
        <taxon>Saprospirales</taxon>
        <taxon>Lewinellaceae</taxon>
        <taxon>Neolewinella</taxon>
    </lineage>
</organism>
<comment type="caution">
    <text evidence="2">The sequence shown here is derived from an EMBL/GenBank/DDBJ whole genome shotgun (WGS) entry which is preliminary data.</text>
</comment>
<dbReference type="AlphaFoldDB" id="A0A840DXJ9"/>
<dbReference type="InterPro" id="IPR011033">
    <property type="entry name" value="PRC_barrel-like_sf"/>
</dbReference>
<dbReference type="Proteomes" id="UP000576209">
    <property type="component" value="Unassembled WGS sequence"/>
</dbReference>
<name>A0A840DXJ9_9BACT</name>
<evidence type="ECO:0000313" key="3">
    <source>
        <dbReference type="Proteomes" id="UP000576209"/>
    </source>
</evidence>
<dbReference type="Pfam" id="PF05239">
    <property type="entry name" value="PRC"/>
    <property type="match status" value="1"/>
</dbReference>
<gene>
    <name evidence="2" type="ORF">GGR28_000261</name>
</gene>
<keyword evidence="3" id="KW-1185">Reference proteome</keyword>
<dbReference type="SUPFAM" id="SSF50346">
    <property type="entry name" value="PRC-barrel domain"/>
    <property type="match status" value="1"/>
</dbReference>
<accession>A0A840DXJ9</accession>
<dbReference type="Gene3D" id="3.90.50.10">
    <property type="entry name" value="Photosynthetic Reaction Center, subunit H, domain 2"/>
    <property type="match status" value="1"/>
</dbReference>
<reference evidence="2 3" key="1">
    <citation type="submission" date="2020-08" db="EMBL/GenBank/DDBJ databases">
        <title>Genomic Encyclopedia of Type Strains, Phase IV (KMG-IV): sequencing the most valuable type-strain genomes for metagenomic binning, comparative biology and taxonomic classification.</title>
        <authorList>
            <person name="Goeker M."/>
        </authorList>
    </citation>
    <scope>NUCLEOTIDE SEQUENCE [LARGE SCALE GENOMIC DNA]</scope>
    <source>
        <strain evidence="2 3">DSM 105137</strain>
    </source>
</reference>
<proteinExistence type="predicted"/>
<protein>
    <recommendedName>
        <fullName evidence="1">PRC-barrel domain-containing protein</fullName>
    </recommendedName>
</protein>
<dbReference type="RefSeq" id="WP_183493907.1">
    <property type="nucleotide sequence ID" value="NZ_JACIFF010000001.1"/>
</dbReference>
<dbReference type="EMBL" id="JACIFF010000001">
    <property type="protein sequence ID" value="MBB4077660.1"/>
    <property type="molecule type" value="Genomic_DNA"/>
</dbReference>